<accession>A0A9D1P2H5</accession>
<dbReference type="Proteomes" id="UP000824169">
    <property type="component" value="Unassembled WGS sequence"/>
</dbReference>
<name>A0A9D1P2H5_9FIRM</name>
<dbReference type="Pfam" id="PF00882">
    <property type="entry name" value="Zn_dep_PLPC"/>
    <property type="match status" value="1"/>
</dbReference>
<proteinExistence type="predicted"/>
<dbReference type="AlphaFoldDB" id="A0A9D1P2H5"/>
<organism evidence="2 3">
    <name type="scientific">Candidatus Scatomonas pullistercoris</name>
    <dbReference type="NCBI Taxonomy" id="2840920"/>
    <lineage>
        <taxon>Bacteria</taxon>
        <taxon>Bacillati</taxon>
        <taxon>Bacillota</taxon>
        <taxon>Clostridia</taxon>
        <taxon>Lachnospirales</taxon>
        <taxon>Lachnospiraceae</taxon>
        <taxon>Lachnospiraceae incertae sedis</taxon>
        <taxon>Candidatus Scatomonas</taxon>
    </lineage>
</organism>
<comment type="caution">
    <text evidence="2">The sequence shown here is derived from an EMBL/GenBank/DDBJ whole genome shotgun (WGS) entry which is preliminary data.</text>
</comment>
<evidence type="ECO:0000313" key="2">
    <source>
        <dbReference type="EMBL" id="HIV25132.1"/>
    </source>
</evidence>
<reference evidence="2" key="2">
    <citation type="journal article" date="2021" name="PeerJ">
        <title>Extensive microbial diversity within the chicken gut microbiome revealed by metagenomics and culture.</title>
        <authorList>
            <person name="Gilroy R."/>
            <person name="Ravi A."/>
            <person name="Getino M."/>
            <person name="Pursley I."/>
            <person name="Horton D.L."/>
            <person name="Alikhan N.F."/>
            <person name="Baker D."/>
            <person name="Gharbi K."/>
            <person name="Hall N."/>
            <person name="Watson M."/>
            <person name="Adriaenssens E.M."/>
            <person name="Foster-Nyarko E."/>
            <person name="Jarju S."/>
            <person name="Secka A."/>
            <person name="Antonio M."/>
            <person name="Oren A."/>
            <person name="Chaudhuri R.R."/>
            <person name="La Ragione R."/>
            <person name="Hildebrand F."/>
            <person name="Pallen M.J."/>
        </authorList>
    </citation>
    <scope>NUCLEOTIDE SEQUENCE</scope>
    <source>
        <strain evidence="2">CHK188-20938</strain>
    </source>
</reference>
<dbReference type="InterPro" id="IPR029002">
    <property type="entry name" value="PLPC/GPLD1"/>
</dbReference>
<sequence>MPSTYAHFVFGKKVFRKQPEKVRELIRNNRWLYLIGLHGPDILFYYKALTSNPVNTVGFSQHDRPAAEFFEPAAAVCSRLSGGRREAALSYLLGFICHFALDSMCHSYVEKKIQVSGISHTEIEVEFDRMLMVRDGLDPLRHSLTGHIRPTAGNAAVIADFFPDITQEQAERALRSMVWYNRLLLAPGAGKRALICAVLKLSGNYEAMRGQLVNRNTNLACLDSSIRLEKLMERAVPLSVRLSKNFLRFLEGRGRLDPYFEKTFGAGGGWREIPVLSLQEELRYEV</sequence>
<reference evidence="2" key="1">
    <citation type="submission" date="2020-10" db="EMBL/GenBank/DDBJ databases">
        <authorList>
            <person name="Gilroy R."/>
        </authorList>
    </citation>
    <scope>NUCLEOTIDE SEQUENCE</scope>
    <source>
        <strain evidence="2">CHK188-20938</strain>
    </source>
</reference>
<protein>
    <submittedName>
        <fullName evidence="2">Zinc dependent phospholipase C family protein</fullName>
    </submittedName>
</protein>
<gene>
    <name evidence="2" type="ORF">IAB71_04990</name>
</gene>
<dbReference type="EMBL" id="DVOO01000013">
    <property type="protein sequence ID" value="HIV25132.1"/>
    <property type="molecule type" value="Genomic_DNA"/>
</dbReference>
<feature type="domain" description="Phospholipase C/D" evidence="1">
    <location>
        <begin position="7"/>
        <end position="137"/>
    </location>
</feature>
<evidence type="ECO:0000313" key="3">
    <source>
        <dbReference type="Proteomes" id="UP000824169"/>
    </source>
</evidence>
<evidence type="ECO:0000259" key="1">
    <source>
        <dbReference type="Pfam" id="PF00882"/>
    </source>
</evidence>